<gene>
    <name evidence="1" type="ORF">K437DRAFT_274581</name>
</gene>
<dbReference type="InParanoid" id="A0A066VVT1"/>
<accession>A0A066VVT1</accession>
<evidence type="ECO:0000313" key="2">
    <source>
        <dbReference type="Proteomes" id="UP000027361"/>
    </source>
</evidence>
<sequence length="877" mass="95876">MQHAMNASAVRCRPAQVCLALAQCKPPTRYLQVRLPCFGREQGIVHASGSSRIHSLHSSTRAPSGSKNAAAGFFDAAAHPSLSQDAPPIFIEWHHAVQHADMDTLHRLLPSLEKEIGRSIGRLERIDGKTIRFSLTSAFDVVASSLSRNPQQWVPALDALLFAKVGSLLEKFGTILSTVQVKLIARCLAKGDADPGFVGGQLLDQAVALLARPGCQLDIEDGSFLLNRLIRKGRLELASRVIEHNLRGACELSPSQRVGLDCLFSHLAWCRGDTLQASRHLGVSTSSATLASTSTPGLSQALLQLHPAQHHLALARAIANELKGRPVTEEGLDGLLRHIAAVESPSAAVSYFVGVESSSVPVNDPSTFMTLLSLQALIEGVVWSFEDAFQLVAKVESLTRLPAPPQAWEFCVCALVQSPDERAGGDVSSAAQVSPASRAEAELLLQKCAQQGINVPISAAGQVILAHRKSFIPDVGSAFSIYDQLLNRHDEAQLSRQGGYSIYLDLLEICVATASVDRAIALLGNMNTSAVIVLPEHLVPIATKLALQADREEQVVQITSRALNVCKRTALGHLPPNEIQNYIKTLLRRRFNATTGHGRPQGLSRDALISVFSALAKARGLPSAAEYTDLLGEIISRCSPSMSAAERDNLKEHVITIHEVLQADLDLEPDIGLLNTLMNAYNHLGHVDAALDIWHSLQAGSAPIDGATLAIVFDLCAWARLPMEARRAYAWAQSLDARSMQGATKTSSRPLPLVLNPNALLSYHEFLCRLWRLRESIALAWTRVEQGAFEGSAKSRTPRQWDQQQQQQCDAVEKVAVDHEEVRLFRVLLKFAARERDRANAPEDVKDQWEILRQRLRTERPEVWEHVKTVGMARRPK</sequence>
<dbReference type="HOGENOM" id="CLU_327946_0_0_1"/>
<dbReference type="Gene3D" id="1.25.40.10">
    <property type="entry name" value="Tetratricopeptide repeat domain"/>
    <property type="match status" value="1"/>
</dbReference>
<evidence type="ECO:0008006" key="3">
    <source>
        <dbReference type="Google" id="ProtNLM"/>
    </source>
</evidence>
<dbReference type="OrthoDB" id="185373at2759"/>
<dbReference type="EMBL" id="JMSN01000052">
    <property type="protein sequence ID" value="KDN44363.1"/>
    <property type="molecule type" value="Genomic_DNA"/>
</dbReference>
<keyword evidence="2" id="KW-1185">Reference proteome</keyword>
<proteinExistence type="predicted"/>
<dbReference type="AlphaFoldDB" id="A0A066VVT1"/>
<protein>
    <recommendedName>
        <fullName evidence="3">Pentacotripeptide-repeat region of PRORP domain-containing protein</fullName>
    </recommendedName>
</protein>
<dbReference type="RefSeq" id="XP_013242733.1">
    <property type="nucleotide sequence ID" value="XM_013387279.1"/>
</dbReference>
<name>A0A066VVT1_TILAU</name>
<dbReference type="STRING" id="1037660.A0A066VVT1"/>
<dbReference type="GeneID" id="25266550"/>
<dbReference type="Proteomes" id="UP000027361">
    <property type="component" value="Unassembled WGS sequence"/>
</dbReference>
<evidence type="ECO:0000313" key="1">
    <source>
        <dbReference type="EMBL" id="KDN44363.1"/>
    </source>
</evidence>
<organism evidence="1 2">
    <name type="scientific">Tilletiaria anomala (strain ATCC 24038 / CBS 436.72 / UBC 951)</name>
    <dbReference type="NCBI Taxonomy" id="1037660"/>
    <lineage>
        <taxon>Eukaryota</taxon>
        <taxon>Fungi</taxon>
        <taxon>Dikarya</taxon>
        <taxon>Basidiomycota</taxon>
        <taxon>Ustilaginomycotina</taxon>
        <taxon>Exobasidiomycetes</taxon>
        <taxon>Georgefischeriales</taxon>
        <taxon>Tilletiariaceae</taxon>
        <taxon>Tilletiaria</taxon>
    </lineage>
</organism>
<reference evidence="1 2" key="1">
    <citation type="submission" date="2014-05" db="EMBL/GenBank/DDBJ databases">
        <title>Draft genome sequence of a rare smut relative, Tilletiaria anomala UBC 951.</title>
        <authorList>
            <consortium name="DOE Joint Genome Institute"/>
            <person name="Toome M."/>
            <person name="Kuo A."/>
            <person name="Henrissat B."/>
            <person name="Lipzen A."/>
            <person name="Tritt A."/>
            <person name="Yoshinaga Y."/>
            <person name="Zane M."/>
            <person name="Barry K."/>
            <person name="Grigoriev I.V."/>
            <person name="Spatafora J.W."/>
            <person name="Aimea M.C."/>
        </authorList>
    </citation>
    <scope>NUCLEOTIDE SEQUENCE [LARGE SCALE GENOMIC DNA]</scope>
    <source>
        <strain evidence="1 2">UBC 951</strain>
    </source>
</reference>
<comment type="caution">
    <text evidence="1">The sequence shown here is derived from an EMBL/GenBank/DDBJ whole genome shotgun (WGS) entry which is preliminary data.</text>
</comment>
<dbReference type="InterPro" id="IPR011990">
    <property type="entry name" value="TPR-like_helical_dom_sf"/>
</dbReference>